<dbReference type="PRINTS" id="PR00132">
    <property type="entry name" value="GLHYDRLASE2"/>
</dbReference>
<evidence type="ECO:0000259" key="7">
    <source>
        <dbReference type="Pfam" id="PF02837"/>
    </source>
</evidence>
<dbReference type="GO" id="GO:0004565">
    <property type="term" value="F:beta-galactosidase activity"/>
    <property type="evidence" value="ECO:0007669"/>
    <property type="project" value="UniProtKB-EC"/>
</dbReference>
<dbReference type="Gene3D" id="2.60.40.10">
    <property type="entry name" value="Immunoglobulins"/>
    <property type="match status" value="1"/>
</dbReference>
<dbReference type="InterPro" id="IPR006104">
    <property type="entry name" value="Glyco_hydro_2_N"/>
</dbReference>
<dbReference type="InterPro" id="IPR013783">
    <property type="entry name" value="Ig-like_fold"/>
</dbReference>
<proteinExistence type="inferred from homology"/>
<evidence type="ECO:0000256" key="1">
    <source>
        <dbReference type="ARBA" id="ARBA00001412"/>
    </source>
</evidence>
<evidence type="ECO:0000259" key="6">
    <source>
        <dbReference type="Pfam" id="PF02836"/>
    </source>
</evidence>
<dbReference type="GO" id="GO:0009341">
    <property type="term" value="C:beta-galactosidase complex"/>
    <property type="evidence" value="ECO:0007669"/>
    <property type="project" value="TreeGrafter"/>
</dbReference>
<accession>A0A7W7WLE5</accession>
<dbReference type="Pfam" id="PF02837">
    <property type="entry name" value="Glyco_hydro_2_N"/>
    <property type="match status" value="1"/>
</dbReference>
<dbReference type="SUPFAM" id="SSF49303">
    <property type="entry name" value="beta-Galactosidase/glucuronidase domain"/>
    <property type="match status" value="1"/>
</dbReference>
<comment type="catalytic activity">
    <reaction evidence="1">
        <text>Hydrolysis of terminal non-reducing beta-D-galactose residues in beta-D-galactosides.</text>
        <dbReference type="EC" id="3.2.1.23"/>
    </reaction>
</comment>
<gene>
    <name evidence="8" type="ORF">F4556_006505</name>
</gene>
<dbReference type="InterPro" id="IPR006101">
    <property type="entry name" value="Glyco_hydro_2"/>
</dbReference>
<evidence type="ECO:0000313" key="9">
    <source>
        <dbReference type="Proteomes" id="UP000573327"/>
    </source>
</evidence>
<dbReference type="InterPro" id="IPR017853">
    <property type="entry name" value="GH"/>
</dbReference>
<dbReference type="InterPro" id="IPR050347">
    <property type="entry name" value="Bact_Beta-galactosidase"/>
</dbReference>
<evidence type="ECO:0000313" key="8">
    <source>
        <dbReference type="EMBL" id="MBB4950970.1"/>
    </source>
</evidence>
<evidence type="ECO:0000256" key="5">
    <source>
        <dbReference type="ARBA" id="ARBA00023295"/>
    </source>
</evidence>
<dbReference type="AlphaFoldDB" id="A0A7W7WLE5"/>
<sequence length="317" mass="35159">MSARYFEDYAPGHGCAAPRAVLDSDDSSWDALRVPSHWQLHGYGRPIYLNIAYPIPLDPPFVPDENETGDYRRTFDLPADWTGAPAVLRFEGVDSCAPVWLNGRRLGVTYGSRLPTEFDVGELLRPGRNVLAVRVHQFSAGTYLEDQDTWRLSGIFRDVSLLARPAGGIRDVFVHADYDADTGAGRLRVVTDAHAPVRIDIPALGIHDQSADGEFAFSSVRPWSAEDPQLYEAYLATAGERIRIGFRSIAVDEAGVLRVNGRRVVLRGVNRHEFDPDHGRTLSLEVMRRDVELMKQHNINAVRTAHSSGHVRVGPAA</sequence>
<keyword evidence="5" id="KW-0326">Glycosidase</keyword>
<dbReference type="Gene3D" id="2.60.120.260">
    <property type="entry name" value="Galactose-binding domain-like"/>
    <property type="match status" value="1"/>
</dbReference>
<name>A0A7W7WLE5_9ACTN</name>
<organism evidence="8 9">
    <name type="scientific">Kitasatospora gansuensis</name>
    <dbReference type="NCBI Taxonomy" id="258050"/>
    <lineage>
        <taxon>Bacteria</taxon>
        <taxon>Bacillati</taxon>
        <taxon>Actinomycetota</taxon>
        <taxon>Actinomycetes</taxon>
        <taxon>Kitasatosporales</taxon>
        <taxon>Streptomycetaceae</taxon>
        <taxon>Kitasatospora</taxon>
    </lineage>
</organism>
<dbReference type="Proteomes" id="UP000573327">
    <property type="component" value="Unassembled WGS sequence"/>
</dbReference>
<evidence type="ECO:0000256" key="3">
    <source>
        <dbReference type="ARBA" id="ARBA00012756"/>
    </source>
</evidence>
<evidence type="ECO:0000256" key="2">
    <source>
        <dbReference type="ARBA" id="ARBA00007401"/>
    </source>
</evidence>
<feature type="domain" description="Glycoside hydrolase family 2 catalytic" evidence="6">
    <location>
        <begin position="255"/>
        <end position="307"/>
    </location>
</feature>
<dbReference type="RefSeq" id="WP_313068967.1">
    <property type="nucleotide sequence ID" value="NZ_JACHJR010000001.1"/>
</dbReference>
<dbReference type="GO" id="GO:0005990">
    <property type="term" value="P:lactose catabolic process"/>
    <property type="evidence" value="ECO:0007669"/>
    <property type="project" value="TreeGrafter"/>
</dbReference>
<dbReference type="EC" id="3.2.1.23" evidence="3"/>
<comment type="similarity">
    <text evidence="2">Belongs to the glycosyl hydrolase 2 family.</text>
</comment>
<keyword evidence="9" id="KW-1185">Reference proteome</keyword>
<evidence type="ECO:0000256" key="4">
    <source>
        <dbReference type="ARBA" id="ARBA00022801"/>
    </source>
</evidence>
<keyword evidence="4" id="KW-0378">Hydrolase</keyword>
<dbReference type="SUPFAM" id="SSF49785">
    <property type="entry name" value="Galactose-binding domain-like"/>
    <property type="match status" value="1"/>
</dbReference>
<reference evidence="8 9" key="1">
    <citation type="submission" date="2020-08" db="EMBL/GenBank/DDBJ databases">
        <title>Sequencing the genomes of 1000 actinobacteria strains.</title>
        <authorList>
            <person name="Klenk H.-P."/>
        </authorList>
    </citation>
    <scope>NUCLEOTIDE SEQUENCE [LARGE SCALE GENOMIC DNA]</scope>
    <source>
        <strain evidence="8 9">DSM 44786</strain>
    </source>
</reference>
<protein>
    <recommendedName>
        <fullName evidence="3">beta-galactosidase</fullName>
        <ecNumber evidence="3">3.2.1.23</ecNumber>
    </recommendedName>
</protein>
<dbReference type="Gene3D" id="3.20.20.80">
    <property type="entry name" value="Glycosidases"/>
    <property type="match status" value="1"/>
</dbReference>
<dbReference type="InterPro" id="IPR006103">
    <property type="entry name" value="Glyco_hydro_2_cat"/>
</dbReference>
<comment type="caution">
    <text evidence="8">The sequence shown here is derived from an EMBL/GenBank/DDBJ whole genome shotgun (WGS) entry which is preliminary data.</text>
</comment>
<dbReference type="SUPFAM" id="SSF51445">
    <property type="entry name" value="(Trans)glycosidases"/>
    <property type="match status" value="1"/>
</dbReference>
<feature type="domain" description="Glycosyl hydrolases family 2 sugar binding" evidence="7">
    <location>
        <begin position="15"/>
        <end position="165"/>
    </location>
</feature>
<dbReference type="PANTHER" id="PTHR46323:SF2">
    <property type="entry name" value="BETA-GALACTOSIDASE"/>
    <property type="match status" value="1"/>
</dbReference>
<dbReference type="InterPro" id="IPR008979">
    <property type="entry name" value="Galactose-bd-like_sf"/>
</dbReference>
<dbReference type="InterPro" id="IPR036156">
    <property type="entry name" value="Beta-gal/glucu_dom_sf"/>
</dbReference>
<dbReference type="Pfam" id="PF02836">
    <property type="entry name" value="Glyco_hydro_2_C"/>
    <property type="match status" value="1"/>
</dbReference>
<dbReference type="PANTHER" id="PTHR46323">
    <property type="entry name" value="BETA-GALACTOSIDASE"/>
    <property type="match status" value="1"/>
</dbReference>
<dbReference type="EMBL" id="JACHJR010000001">
    <property type="protein sequence ID" value="MBB4950970.1"/>
    <property type="molecule type" value="Genomic_DNA"/>
</dbReference>